<evidence type="ECO:0000256" key="7">
    <source>
        <dbReference type="SAM" id="Phobius"/>
    </source>
</evidence>
<evidence type="ECO:0000313" key="9">
    <source>
        <dbReference type="EMBL" id="MCV7228487.1"/>
    </source>
</evidence>
<dbReference type="Pfam" id="PF11203">
    <property type="entry name" value="EccE"/>
    <property type="match status" value="1"/>
</dbReference>
<dbReference type="Proteomes" id="UP001526201">
    <property type="component" value="Unassembled WGS sequence"/>
</dbReference>
<comment type="similarity">
    <text evidence="2">Belongs to the EccE family.</text>
</comment>
<name>A0ABT3CGA9_9MYCO</name>
<dbReference type="RefSeq" id="WP_264069629.1">
    <property type="nucleotide sequence ID" value="NZ_JACKTY010000033.1"/>
</dbReference>
<comment type="caution">
    <text evidence="9">The sequence shown here is derived from an EMBL/GenBank/DDBJ whole genome shotgun (WGS) entry which is preliminary data.</text>
</comment>
<organism evidence="9 10">
    <name type="scientific">Mycolicibacterium komossense</name>
    <dbReference type="NCBI Taxonomy" id="1779"/>
    <lineage>
        <taxon>Bacteria</taxon>
        <taxon>Bacillati</taxon>
        <taxon>Actinomycetota</taxon>
        <taxon>Actinomycetes</taxon>
        <taxon>Mycobacteriales</taxon>
        <taxon>Mycobacteriaceae</taxon>
        <taxon>Mycolicibacterium</taxon>
    </lineage>
</organism>
<accession>A0ABT3CGA9</accession>
<dbReference type="EMBL" id="JACKTY010000033">
    <property type="protein sequence ID" value="MCV7228487.1"/>
    <property type="molecule type" value="Genomic_DNA"/>
</dbReference>
<keyword evidence="3" id="KW-1003">Cell membrane</keyword>
<proteinExistence type="inferred from homology"/>
<evidence type="ECO:0000256" key="2">
    <source>
        <dbReference type="ARBA" id="ARBA00007759"/>
    </source>
</evidence>
<evidence type="ECO:0000256" key="6">
    <source>
        <dbReference type="ARBA" id="ARBA00023136"/>
    </source>
</evidence>
<comment type="subcellular location">
    <subcellularLocation>
        <location evidence="1">Cell membrane</location>
    </subcellularLocation>
</comment>
<evidence type="ECO:0000256" key="1">
    <source>
        <dbReference type="ARBA" id="ARBA00004236"/>
    </source>
</evidence>
<feature type="domain" description="Type VII secretion system protein EccE" evidence="8">
    <location>
        <begin position="132"/>
        <end position="182"/>
    </location>
</feature>
<sequence length="313" mass="33853">MRTLMPGRGRITLALSAVAPAAMAYPWHTVGQRWILGVAIAVVVMLFGWWRGLRLTTIVRRRLALLLRGKRVGGISQLVDHAGVDARKTVVLRVLDSPDSDLPLDLIAGYLDRYGVQSESLRVTSRDTETGRTTWIGLTMSAAANLSALQARSVHIPLRETAEITLRRLADQLRECGWSLTTSDDFVPDLLGPDAKEQWRAVADGSNGFVAAYSVAAQGLPDTLTELWSRRFGEVWTAIEVGAAGVAAGCVIRTEVAPPATPPLVGLTLQRGSQWEALHALAPTSTKQLDAEVVPLCELSAVRWPANGVPVRT</sequence>
<protein>
    <submittedName>
        <fullName evidence="9">Type VII secretion protein EccE</fullName>
    </submittedName>
</protein>
<dbReference type="NCBIfam" id="TIGR03923">
    <property type="entry name" value="T7SS_EccE"/>
    <property type="match status" value="1"/>
</dbReference>
<evidence type="ECO:0000256" key="5">
    <source>
        <dbReference type="ARBA" id="ARBA00022989"/>
    </source>
</evidence>
<dbReference type="InterPro" id="IPR050051">
    <property type="entry name" value="EccE_dom"/>
</dbReference>
<dbReference type="InterPro" id="IPR021368">
    <property type="entry name" value="T7SS_EccE"/>
</dbReference>
<keyword evidence="5 7" id="KW-1133">Transmembrane helix</keyword>
<keyword evidence="6 7" id="KW-0472">Membrane</keyword>
<keyword evidence="4 7" id="KW-0812">Transmembrane</keyword>
<evidence type="ECO:0000256" key="4">
    <source>
        <dbReference type="ARBA" id="ARBA00022692"/>
    </source>
</evidence>
<evidence type="ECO:0000256" key="3">
    <source>
        <dbReference type="ARBA" id="ARBA00022475"/>
    </source>
</evidence>
<gene>
    <name evidence="9" type="primary">eccE</name>
    <name evidence="9" type="ORF">H7J73_20955</name>
</gene>
<reference evidence="9 10" key="1">
    <citation type="journal article" date="2022" name="BMC Genomics">
        <title>Comparative genome analysis of mycobacteria focusing on tRNA and non-coding RNA.</title>
        <authorList>
            <person name="Behra P.R.K."/>
            <person name="Pettersson B.M.F."/>
            <person name="Ramesh M."/>
            <person name="Das S."/>
            <person name="Dasgupta S."/>
            <person name="Kirsebom L.A."/>
        </authorList>
    </citation>
    <scope>NUCLEOTIDE SEQUENCE [LARGE SCALE GENOMIC DNA]</scope>
    <source>
        <strain evidence="9 10">DSM 44078</strain>
    </source>
</reference>
<evidence type="ECO:0000313" key="10">
    <source>
        <dbReference type="Proteomes" id="UP001526201"/>
    </source>
</evidence>
<keyword evidence="10" id="KW-1185">Reference proteome</keyword>
<feature type="transmembrane region" description="Helical" evidence="7">
    <location>
        <begin position="34"/>
        <end position="53"/>
    </location>
</feature>
<evidence type="ECO:0000259" key="8">
    <source>
        <dbReference type="Pfam" id="PF11203"/>
    </source>
</evidence>